<gene>
    <name evidence="1" type="ORF">CO058_03020</name>
</gene>
<proteinExistence type="predicted"/>
<protein>
    <submittedName>
        <fullName evidence="1">Uncharacterized protein</fullName>
    </submittedName>
</protein>
<dbReference type="EMBL" id="PFSJ01000022">
    <property type="protein sequence ID" value="PJC23554.1"/>
    <property type="molecule type" value="Genomic_DNA"/>
</dbReference>
<comment type="caution">
    <text evidence="1">The sequence shown here is derived from an EMBL/GenBank/DDBJ whole genome shotgun (WGS) entry which is preliminary data.</text>
</comment>
<accession>A0A2M8ELD6</accession>
<evidence type="ECO:0000313" key="1">
    <source>
        <dbReference type="EMBL" id="PJC23554.1"/>
    </source>
</evidence>
<name>A0A2M8ELD6_UNCKA</name>
<dbReference type="Proteomes" id="UP000229756">
    <property type="component" value="Unassembled WGS sequence"/>
</dbReference>
<reference evidence="2" key="1">
    <citation type="submission" date="2017-09" db="EMBL/GenBank/DDBJ databases">
        <title>Depth-based differentiation of microbial function through sediment-hosted aquifers and enrichment of novel symbionts in the deep terrestrial subsurface.</title>
        <authorList>
            <person name="Probst A.J."/>
            <person name="Ladd B."/>
            <person name="Jarett J.K."/>
            <person name="Geller-Mcgrath D.E."/>
            <person name="Sieber C.M.K."/>
            <person name="Emerson J.B."/>
            <person name="Anantharaman K."/>
            <person name="Thomas B.C."/>
            <person name="Malmstrom R."/>
            <person name="Stieglmeier M."/>
            <person name="Klingl A."/>
            <person name="Woyke T."/>
            <person name="Ryan C.M."/>
            <person name="Banfield J.F."/>
        </authorList>
    </citation>
    <scope>NUCLEOTIDE SEQUENCE [LARGE SCALE GENOMIC DNA]</scope>
</reference>
<sequence length="88" mass="10388">MENMSKLADKIIHGARGMEFKKLHISMAKELYDAFSNRYPYGSHSRIISIAIAEKLKKAEEKDLLYAQEYFRRTILMKTEWDTITENE</sequence>
<organism evidence="1 2">
    <name type="scientific">candidate division WWE3 bacterium CG_4_9_14_0_2_um_filter_35_11</name>
    <dbReference type="NCBI Taxonomy" id="1975077"/>
    <lineage>
        <taxon>Bacteria</taxon>
        <taxon>Katanobacteria</taxon>
    </lineage>
</organism>
<dbReference type="AlphaFoldDB" id="A0A2M8ELD6"/>
<evidence type="ECO:0000313" key="2">
    <source>
        <dbReference type="Proteomes" id="UP000229756"/>
    </source>
</evidence>